<dbReference type="RefSeq" id="WP_349141427.1">
    <property type="nucleotide sequence ID" value="NZ_JBBMFT010000029.1"/>
</dbReference>
<feature type="non-terminal residue" evidence="4">
    <location>
        <position position="858"/>
    </location>
</feature>
<evidence type="ECO:0000313" key="4">
    <source>
        <dbReference type="EMBL" id="MEQ2457546.1"/>
    </source>
</evidence>
<evidence type="ECO:0000313" key="5">
    <source>
        <dbReference type="Proteomes" id="UP001440599"/>
    </source>
</evidence>
<name>A0ABV1ESH4_9FIRM</name>
<dbReference type="SUPFAM" id="SSF51445">
    <property type="entry name" value="(Trans)glycosidases"/>
    <property type="match status" value="1"/>
</dbReference>
<keyword evidence="1" id="KW-0378">Hydrolase</keyword>
<dbReference type="InterPro" id="IPR008979">
    <property type="entry name" value="Galactose-bd-like_sf"/>
</dbReference>
<accession>A0ABV1ESH4</accession>
<dbReference type="Gene3D" id="3.20.20.80">
    <property type="entry name" value="Glycosidases"/>
    <property type="match status" value="1"/>
</dbReference>
<evidence type="ECO:0000256" key="2">
    <source>
        <dbReference type="SAM" id="MobiDB-lite"/>
    </source>
</evidence>
<feature type="domain" description="F5/8 type C" evidence="3">
    <location>
        <begin position="310"/>
        <end position="466"/>
    </location>
</feature>
<dbReference type="Gene3D" id="2.60.120.260">
    <property type="entry name" value="Galactose-binding domain-like"/>
    <property type="match status" value="2"/>
</dbReference>
<feature type="region of interest" description="Disordered" evidence="2">
    <location>
        <begin position="819"/>
        <end position="845"/>
    </location>
</feature>
<feature type="non-terminal residue" evidence="4">
    <location>
        <position position="1"/>
    </location>
</feature>
<dbReference type="Pfam" id="PF00754">
    <property type="entry name" value="F5_F8_type_C"/>
    <property type="match status" value="1"/>
</dbReference>
<gene>
    <name evidence="4" type="ORF">WMO45_13580</name>
</gene>
<evidence type="ECO:0000256" key="1">
    <source>
        <dbReference type="ARBA" id="ARBA00023295"/>
    </source>
</evidence>
<proteinExistence type="predicted"/>
<keyword evidence="1" id="KW-0326">Glycosidase</keyword>
<dbReference type="SUPFAM" id="SSF49785">
    <property type="entry name" value="Galactose-binding domain-like"/>
    <property type="match status" value="2"/>
</dbReference>
<dbReference type="Gene3D" id="2.60.40.10">
    <property type="entry name" value="Immunoglobulins"/>
    <property type="match status" value="1"/>
</dbReference>
<keyword evidence="5" id="KW-1185">Reference proteome</keyword>
<dbReference type="InterPro" id="IPR000421">
    <property type="entry name" value="FA58C"/>
</dbReference>
<dbReference type="InterPro" id="IPR017853">
    <property type="entry name" value="GH"/>
</dbReference>
<dbReference type="EMBL" id="JBBMFT010000029">
    <property type="protein sequence ID" value="MEQ2457546.1"/>
    <property type="molecule type" value="Genomic_DNA"/>
</dbReference>
<dbReference type="Proteomes" id="UP001440599">
    <property type="component" value="Unassembled WGS sequence"/>
</dbReference>
<reference evidence="4 5" key="1">
    <citation type="submission" date="2024-03" db="EMBL/GenBank/DDBJ databases">
        <title>Human intestinal bacterial collection.</title>
        <authorList>
            <person name="Pauvert C."/>
            <person name="Hitch T.C.A."/>
            <person name="Clavel T."/>
        </authorList>
    </citation>
    <scope>NUCLEOTIDE SEQUENCE [LARGE SCALE GENOMIC DNA]</scope>
    <source>
        <strain evidence="4 5">CLA-AP-H34</strain>
    </source>
</reference>
<comment type="caution">
    <text evidence="4">The sequence shown here is derived from an EMBL/GenBank/DDBJ whole genome shotgun (WGS) entry which is preliminary data.</text>
</comment>
<evidence type="ECO:0000259" key="3">
    <source>
        <dbReference type="PROSITE" id="PS50022"/>
    </source>
</evidence>
<dbReference type="PROSITE" id="PS50022">
    <property type="entry name" value="FA58C_3"/>
    <property type="match status" value="1"/>
</dbReference>
<dbReference type="InterPro" id="IPR032311">
    <property type="entry name" value="DUF4982"/>
</dbReference>
<sequence length="858" mass="93323">DYGAKHKTITGTDNALTNPEGVKEEIPVYVHGNVGMSEYGADCSPFIHEEEPGYWAGSQSEEFTSQWHEIYYKAISESEWMWGSYIWNMFEFGSDGRTTTPDRLGINTKGVVAYDRALKKDCFYFYKANWSDTPTLHINSSRFEQRYQDDITTIVYSNMESVELFVNGVSQGELVKNSNSEPALNTSGQPDDTLVPNTQLGKFQWDIKLTAGENTVVAVGKDSEGNVYTDTVVWTRALYDTPVLESSTYNINNSDPNNRTIAGVPVNTTIETFLTKVTLKNNTTIQFFEADGITEVTDPSAKLSKDMKVAITSEDGTTTYVYTLIAQPVSQNKTVIVQDYAADAPKAVDGNTSTAWNSNKGVNANPGQTLIVDLGDVYQISSAGVLWWDHSQAHRTFNYSIEVSTDNESWTNVVDHVQSPDQTAGAAWSNNTLDHLTSARYVKLIANSSTSDGASMYLYEFSVEGFRLTSSVYNVNNGDRQIGGVPEGATVEDVLQNLAVEGSYNAIEITQNGEPVSSGPITMDMAVTVTGANGEKVSYTFKSNVADTDPISQGKSATAQNITVGDKEIPNEDSGEGCANSGQHNDVAANINDGDLSTRWTGALTESGHTIPDTAYPADVLIDLGAEYELYDLYLNAYDPSTRIYQFVVYAGNTDDVAALKSDENILLDMRDNTDFGEGNKSVTGSARYILLSVTGNTAPSAYRAASIYELAVYGYRIASEVYGVDLESKTISNVPEQVKVSDFLENLNLEGNYTAKLLLDGEELSSDGQVTPGVELEISGLNGEAPQTYTIEFIDPAEAIQTPVSQGMEVYAHDVETDHGTVPNEDISSGHNDGAVNINDGNDETRWTGAFDSAHGS</sequence>
<dbReference type="InterPro" id="IPR013783">
    <property type="entry name" value="Ig-like_fold"/>
</dbReference>
<protein>
    <submittedName>
        <fullName evidence="4">Discoidin domain-containing protein</fullName>
    </submittedName>
</protein>
<dbReference type="Pfam" id="PF16355">
    <property type="entry name" value="DUF4982"/>
    <property type="match status" value="1"/>
</dbReference>
<organism evidence="4 5">
    <name type="scientific">Flavonifractor hominis</name>
    <dbReference type="NCBI Taxonomy" id="3133178"/>
    <lineage>
        <taxon>Bacteria</taxon>
        <taxon>Bacillati</taxon>
        <taxon>Bacillota</taxon>
        <taxon>Clostridia</taxon>
        <taxon>Eubacteriales</taxon>
        <taxon>Oscillospiraceae</taxon>
        <taxon>Flavonifractor</taxon>
    </lineage>
</organism>